<dbReference type="Proteomes" id="UP000006050">
    <property type="component" value="Chromosome"/>
</dbReference>
<evidence type="ECO:0000313" key="1">
    <source>
        <dbReference type="EMBL" id="AFL85260.1"/>
    </source>
</evidence>
<dbReference type="InterPro" id="IPR029044">
    <property type="entry name" value="Nucleotide-diphossugar_trans"/>
</dbReference>
<keyword evidence="2" id="KW-1185">Reference proteome</keyword>
<dbReference type="PANTHER" id="PTHR36529">
    <property type="entry name" value="SLL1095 PROTEIN"/>
    <property type="match status" value="1"/>
</dbReference>
<dbReference type="Gene3D" id="3.90.550.10">
    <property type="entry name" value="Spore Coat Polysaccharide Biosynthesis Protein SpsA, Chain A"/>
    <property type="match status" value="1"/>
</dbReference>
<dbReference type="Pfam" id="PF09837">
    <property type="entry name" value="DUF2064"/>
    <property type="match status" value="1"/>
</dbReference>
<dbReference type="eggNOG" id="COG3222">
    <property type="taxonomic scope" value="Bacteria"/>
</dbReference>
<accession>I3Z7P2</accession>
<gene>
    <name evidence="1" type="ordered locus">Belba_2717</name>
</gene>
<evidence type="ECO:0008006" key="3">
    <source>
        <dbReference type="Google" id="ProtNLM"/>
    </source>
</evidence>
<name>I3Z7P2_BELBD</name>
<dbReference type="AlphaFoldDB" id="I3Z7P2"/>
<proteinExistence type="predicted"/>
<dbReference type="NCBIfam" id="TIGR04282">
    <property type="entry name" value="glyco_like_cofC"/>
    <property type="match status" value="1"/>
</dbReference>
<dbReference type="PATRIC" id="fig|866536.3.peg.2798"/>
<dbReference type="STRING" id="866536.Belba_2717"/>
<dbReference type="RefSeq" id="WP_014773212.1">
    <property type="nucleotide sequence ID" value="NC_018010.1"/>
</dbReference>
<dbReference type="SUPFAM" id="SSF53448">
    <property type="entry name" value="Nucleotide-diphospho-sugar transferases"/>
    <property type="match status" value="1"/>
</dbReference>
<dbReference type="KEGG" id="bbd:Belba_2717"/>
<dbReference type="PANTHER" id="PTHR36529:SF1">
    <property type="entry name" value="GLYCOSYLTRANSFERASE"/>
    <property type="match status" value="1"/>
</dbReference>
<evidence type="ECO:0000313" key="2">
    <source>
        <dbReference type="Proteomes" id="UP000006050"/>
    </source>
</evidence>
<dbReference type="HOGENOM" id="CLU_075662_2_0_10"/>
<reference evidence="2" key="1">
    <citation type="submission" date="2012-06" db="EMBL/GenBank/DDBJ databases">
        <title>The complete genome of Belliella baltica DSM 15883.</title>
        <authorList>
            <person name="Lucas S."/>
            <person name="Copeland A."/>
            <person name="Lapidus A."/>
            <person name="Goodwin L."/>
            <person name="Pitluck S."/>
            <person name="Peters L."/>
            <person name="Mikhailova N."/>
            <person name="Davenport K."/>
            <person name="Kyrpides N."/>
            <person name="Mavromatis K."/>
            <person name="Pagani I."/>
            <person name="Ivanova N."/>
            <person name="Ovchinnikova G."/>
            <person name="Zeytun A."/>
            <person name="Detter J.C."/>
            <person name="Han C."/>
            <person name="Land M."/>
            <person name="Hauser L."/>
            <person name="Markowitz V."/>
            <person name="Cheng J.-F."/>
            <person name="Hugenholtz P."/>
            <person name="Woyke T."/>
            <person name="Wu D."/>
            <person name="Tindall B."/>
            <person name="Pomrenke H."/>
            <person name="Brambilla E."/>
            <person name="Klenk H.-P."/>
            <person name="Eisen J.A."/>
        </authorList>
    </citation>
    <scope>NUCLEOTIDE SEQUENCE [LARGE SCALE GENOMIC DNA]</scope>
    <source>
        <strain evidence="2">DSM 15883 / CIP 108006 / LMG 21964 / BA134</strain>
    </source>
</reference>
<organism evidence="1 2">
    <name type="scientific">Belliella baltica (strain DSM 15883 / CIP 108006 / LMG 21964 / BA134)</name>
    <dbReference type="NCBI Taxonomy" id="866536"/>
    <lineage>
        <taxon>Bacteria</taxon>
        <taxon>Pseudomonadati</taxon>
        <taxon>Bacteroidota</taxon>
        <taxon>Cytophagia</taxon>
        <taxon>Cytophagales</taxon>
        <taxon>Cyclobacteriaceae</taxon>
        <taxon>Belliella</taxon>
    </lineage>
</organism>
<sequence>MQSKKALIVFQKNPVLGKVKTRVAATLGEKQALEIYLQLLRHTYKMINQLQEIDTFIYFSEKIDSDLDEIFVEEVQFRVQNGADLGSRMKNAFEEVFNEGYEKAVIIGTDCPEITVSIIHDAFEKLDLTDVVFGPAEDGGYYLLGKKKIDSALFDNMTWSHKNVLSDSIKRLNLKQQTFTLLEMLSDIDNEADWERYKNLISQTL</sequence>
<dbReference type="InterPro" id="IPR018641">
    <property type="entry name" value="Trfase_1_rSAM/seldom-assoc"/>
</dbReference>
<protein>
    <recommendedName>
        <fullName evidence="3">Glycosyltransferase</fullName>
    </recommendedName>
</protein>
<dbReference type="EMBL" id="CP003281">
    <property type="protein sequence ID" value="AFL85260.1"/>
    <property type="molecule type" value="Genomic_DNA"/>
</dbReference>